<dbReference type="SUPFAM" id="SSF52540">
    <property type="entry name" value="P-loop containing nucleoside triphosphate hydrolases"/>
    <property type="match status" value="1"/>
</dbReference>
<reference evidence="2 3" key="1">
    <citation type="submission" date="2013-12" db="EMBL/GenBank/DDBJ databases">
        <title>Interactions Between Genome Architecture and Virulence Genes in Pseudomonas syringae, strain CC1557 as a model.</title>
        <authorList>
            <person name="Baltrus D."/>
            <person name="Hockett K."/>
            <person name="Karlsrud E."/>
            <person name="Dougherty K."/>
            <person name="Nishimura M."/>
        </authorList>
    </citation>
    <scope>NUCLEOTIDE SEQUENCE [LARGE SCALE GENOMIC DNA]</scope>
    <source>
        <strain evidence="2 3">CC1557</strain>
    </source>
</reference>
<evidence type="ECO:0000256" key="1">
    <source>
        <dbReference type="SAM" id="MobiDB-lite"/>
    </source>
</evidence>
<dbReference type="Proteomes" id="UP000019089">
    <property type="component" value="Chromosome"/>
</dbReference>
<dbReference type="KEGG" id="psyr:N018_12740"/>
<dbReference type="HOGENOM" id="CLU_2452346_0_0_6"/>
<organism evidence="2 3">
    <name type="scientific">Pseudomonas syringae CC1557</name>
    <dbReference type="NCBI Taxonomy" id="1357279"/>
    <lineage>
        <taxon>Bacteria</taxon>
        <taxon>Pseudomonadati</taxon>
        <taxon>Pseudomonadota</taxon>
        <taxon>Gammaproteobacteria</taxon>
        <taxon>Pseudomonadales</taxon>
        <taxon>Pseudomonadaceae</taxon>
        <taxon>Pseudomonas</taxon>
        <taxon>Pseudomonas syringae</taxon>
    </lineage>
</organism>
<name>W0N3G6_PSESX</name>
<evidence type="ECO:0000313" key="3">
    <source>
        <dbReference type="Proteomes" id="UP000019089"/>
    </source>
</evidence>
<feature type="region of interest" description="Disordered" evidence="1">
    <location>
        <begin position="66"/>
        <end position="89"/>
    </location>
</feature>
<gene>
    <name evidence="2" type="ORF">N018_12740</name>
</gene>
<dbReference type="EMBL" id="CP007014">
    <property type="protein sequence ID" value="AHG43601.1"/>
    <property type="molecule type" value="Genomic_DNA"/>
</dbReference>
<dbReference type="STRING" id="1357279.N018_12740"/>
<sequence>MFNRGGGPITFDPLNRLDRQMNVHLFLFGPTGSGKSATLNNLLNQVTALYRPRLLVVVQRLRQALSPDRKSDQAGSSLGHQPGALMCVG</sequence>
<dbReference type="Gene3D" id="3.40.50.300">
    <property type="entry name" value="P-loop containing nucleotide triphosphate hydrolases"/>
    <property type="match status" value="1"/>
</dbReference>
<dbReference type="AlphaFoldDB" id="W0N3G6"/>
<dbReference type="InterPro" id="IPR027417">
    <property type="entry name" value="P-loop_NTPase"/>
</dbReference>
<evidence type="ECO:0000313" key="2">
    <source>
        <dbReference type="EMBL" id="AHG43601.1"/>
    </source>
</evidence>
<dbReference type="eggNOG" id="COG3451">
    <property type="taxonomic scope" value="Bacteria"/>
</dbReference>
<accession>W0N3G6</accession>
<protein>
    <submittedName>
        <fullName evidence="2">Uncharacterized protein</fullName>
    </submittedName>
</protein>
<proteinExistence type="predicted"/>